<dbReference type="Pfam" id="PF00814">
    <property type="entry name" value="TsaD"/>
    <property type="match status" value="1"/>
</dbReference>
<dbReference type="EMBL" id="UYRU01108627">
    <property type="protein sequence ID" value="VDN43639.1"/>
    <property type="molecule type" value="Genomic_DNA"/>
</dbReference>
<dbReference type="PANTHER" id="PTHR11735:SF6">
    <property type="entry name" value="TRNA N6-ADENOSINE THREONYLCARBAMOYLTRANSFERASE, MITOCHONDRIAL"/>
    <property type="match status" value="1"/>
</dbReference>
<dbReference type="AlphaFoldDB" id="A0A3P7RS16"/>
<reference evidence="2 3" key="1">
    <citation type="submission" date="2018-11" db="EMBL/GenBank/DDBJ databases">
        <authorList>
            <consortium name="Pathogen Informatics"/>
        </authorList>
    </citation>
    <scope>NUCLEOTIDE SEQUENCE [LARGE SCALE GENOMIC DNA]</scope>
</reference>
<protein>
    <recommendedName>
        <fullName evidence="1">Gcp-like domain-containing protein</fullName>
    </recommendedName>
</protein>
<dbReference type="Gene3D" id="3.30.420.40">
    <property type="match status" value="1"/>
</dbReference>
<proteinExistence type="predicted"/>
<feature type="domain" description="Gcp-like" evidence="1">
    <location>
        <begin position="15"/>
        <end position="145"/>
    </location>
</feature>
<sequence length="170" mass="18733">MRLSWLNNGQFADCAGGQAIEILARDCPEGLPGIQLPSPRGRDRDCDFSFSGIHVAADRLLKELEQSKGKLRCFYNGYKRQLFICFVVKDTDGSTRQQLDPTQIAAVCASVQTAVTRHLCRRLQRAVEFCAREKLLPVSLPSSETLACGNTAMTQEDSSRPAIVRTSVVA</sequence>
<evidence type="ECO:0000313" key="3">
    <source>
        <dbReference type="Proteomes" id="UP000281553"/>
    </source>
</evidence>
<dbReference type="PANTHER" id="PTHR11735">
    <property type="entry name" value="TRNA N6-ADENOSINE THREONYLCARBAMOYLTRANSFERASE"/>
    <property type="match status" value="1"/>
</dbReference>
<gene>
    <name evidence="2" type="ORF">DILT_LOCUS19143</name>
</gene>
<dbReference type="OrthoDB" id="10259622at2759"/>
<accession>A0A3P7RS16</accession>
<dbReference type="InterPro" id="IPR000905">
    <property type="entry name" value="Gcp-like_dom"/>
</dbReference>
<evidence type="ECO:0000259" key="1">
    <source>
        <dbReference type="Pfam" id="PF00814"/>
    </source>
</evidence>
<name>A0A3P7RS16_DIBLA</name>
<evidence type="ECO:0000313" key="2">
    <source>
        <dbReference type="EMBL" id="VDN43639.1"/>
    </source>
</evidence>
<dbReference type="GO" id="GO:0005739">
    <property type="term" value="C:mitochondrion"/>
    <property type="evidence" value="ECO:0007669"/>
    <property type="project" value="TreeGrafter"/>
</dbReference>
<keyword evidence="3" id="KW-1185">Reference proteome</keyword>
<organism evidence="2 3">
    <name type="scientific">Dibothriocephalus latus</name>
    <name type="common">Fish tapeworm</name>
    <name type="synonym">Diphyllobothrium latum</name>
    <dbReference type="NCBI Taxonomy" id="60516"/>
    <lineage>
        <taxon>Eukaryota</taxon>
        <taxon>Metazoa</taxon>
        <taxon>Spiralia</taxon>
        <taxon>Lophotrochozoa</taxon>
        <taxon>Platyhelminthes</taxon>
        <taxon>Cestoda</taxon>
        <taxon>Eucestoda</taxon>
        <taxon>Diphyllobothriidea</taxon>
        <taxon>Diphyllobothriidae</taxon>
        <taxon>Dibothriocephalus</taxon>
    </lineage>
</organism>
<dbReference type="Proteomes" id="UP000281553">
    <property type="component" value="Unassembled WGS sequence"/>
</dbReference>